<dbReference type="AlphaFoldDB" id="A0A8S9NVL9"/>
<evidence type="ECO:0000313" key="2">
    <source>
        <dbReference type="EMBL" id="KAF3507756.1"/>
    </source>
</evidence>
<evidence type="ECO:0000313" key="3">
    <source>
        <dbReference type="Proteomes" id="UP000712600"/>
    </source>
</evidence>
<protein>
    <submittedName>
        <fullName evidence="2">Uncharacterized protein</fullName>
    </submittedName>
</protein>
<proteinExistence type="predicted"/>
<comment type="caution">
    <text evidence="2">The sequence shown here is derived from an EMBL/GenBank/DDBJ whole genome shotgun (WGS) entry which is preliminary data.</text>
</comment>
<accession>A0A8S9NVL9</accession>
<feature type="compositionally biased region" description="Basic and acidic residues" evidence="1">
    <location>
        <begin position="78"/>
        <end position="87"/>
    </location>
</feature>
<organism evidence="2 3">
    <name type="scientific">Brassica cretica</name>
    <name type="common">Mustard</name>
    <dbReference type="NCBI Taxonomy" id="69181"/>
    <lineage>
        <taxon>Eukaryota</taxon>
        <taxon>Viridiplantae</taxon>
        <taxon>Streptophyta</taxon>
        <taxon>Embryophyta</taxon>
        <taxon>Tracheophyta</taxon>
        <taxon>Spermatophyta</taxon>
        <taxon>Magnoliopsida</taxon>
        <taxon>eudicotyledons</taxon>
        <taxon>Gunneridae</taxon>
        <taxon>Pentapetalae</taxon>
        <taxon>rosids</taxon>
        <taxon>malvids</taxon>
        <taxon>Brassicales</taxon>
        <taxon>Brassicaceae</taxon>
        <taxon>Brassiceae</taxon>
        <taxon>Brassica</taxon>
    </lineage>
</organism>
<reference evidence="2" key="1">
    <citation type="submission" date="2019-12" db="EMBL/GenBank/DDBJ databases">
        <title>Genome sequencing and annotation of Brassica cretica.</title>
        <authorList>
            <person name="Studholme D.J."/>
            <person name="Sarris P."/>
        </authorList>
    </citation>
    <scope>NUCLEOTIDE SEQUENCE</scope>
    <source>
        <strain evidence="2">PFS-109/04</strain>
        <tissue evidence="2">Leaf</tissue>
    </source>
</reference>
<feature type="region of interest" description="Disordered" evidence="1">
    <location>
        <begin position="78"/>
        <end position="100"/>
    </location>
</feature>
<name>A0A8S9NVL9_BRACR</name>
<gene>
    <name evidence="2" type="ORF">F2Q69_00003347</name>
</gene>
<dbReference type="EMBL" id="QGKX02001521">
    <property type="protein sequence ID" value="KAF3507756.1"/>
    <property type="molecule type" value="Genomic_DNA"/>
</dbReference>
<sequence>MSFLSRLLLRSTNSFNTTTTTNIRFSSAVAATSQRTPSLITLVNDENDPKHITEKFKKACQTEWFRKNKPVYERTVRRQEIRMDRGDPGGAEQVPEHVKGRIRRENHQPLRPRRYVRERAEGVRRNASEKLQKISIVFQRFAERVCELQEV</sequence>
<evidence type="ECO:0000256" key="1">
    <source>
        <dbReference type="SAM" id="MobiDB-lite"/>
    </source>
</evidence>
<dbReference type="Proteomes" id="UP000712600">
    <property type="component" value="Unassembled WGS sequence"/>
</dbReference>